<feature type="compositionally biased region" description="Basic and acidic residues" evidence="3">
    <location>
        <begin position="334"/>
        <end position="350"/>
    </location>
</feature>
<dbReference type="SUPFAM" id="SSF52058">
    <property type="entry name" value="L domain-like"/>
    <property type="match status" value="1"/>
</dbReference>
<keyword evidence="2" id="KW-0677">Repeat</keyword>
<evidence type="ECO:0000313" key="4">
    <source>
        <dbReference type="EMBL" id="CAH0770485.1"/>
    </source>
</evidence>
<dbReference type="InterPro" id="IPR032675">
    <property type="entry name" value="LRR_dom_sf"/>
</dbReference>
<evidence type="ECO:0000256" key="3">
    <source>
        <dbReference type="SAM" id="MobiDB-lite"/>
    </source>
</evidence>
<accession>A0A9P0G3X8</accession>
<proteinExistence type="predicted"/>
<evidence type="ECO:0000256" key="1">
    <source>
        <dbReference type="ARBA" id="ARBA00022614"/>
    </source>
</evidence>
<feature type="compositionally biased region" description="Low complexity" evidence="3">
    <location>
        <begin position="311"/>
        <end position="333"/>
    </location>
</feature>
<dbReference type="PANTHER" id="PTHR46652">
    <property type="entry name" value="LEUCINE-RICH REPEAT AND IQ DOMAIN-CONTAINING PROTEIN 1-RELATED"/>
    <property type="match status" value="1"/>
</dbReference>
<evidence type="ECO:0008006" key="6">
    <source>
        <dbReference type="Google" id="ProtNLM"/>
    </source>
</evidence>
<dbReference type="SMART" id="SM00365">
    <property type="entry name" value="LRR_SD22"/>
    <property type="match status" value="4"/>
</dbReference>
<dbReference type="InterPro" id="IPR050836">
    <property type="entry name" value="SDS22/Internalin_LRR"/>
</dbReference>
<dbReference type="InterPro" id="IPR001611">
    <property type="entry name" value="Leu-rich_rpt"/>
</dbReference>
<keyword evidence="1" id="KW-0433">Leucine-rich repeat</keyword>
<dbReference type="CDD" id="cd21340">
    <property type="entry name" value="PPP1R42"/>
    <property type="match status" value="1"/>
</dbReference>
<dbReference type="PANTHER" id="PTHR46652:SF3">
    <property type="entry name" value="LEUCINE-RICH REPEAT-CONTAINING PROTEIN 9"/>
    <property type="match status" value="1"/>
</dbReference>
<keyword evidence="5" id="KW-1185">Reference proteome</keyword>
<dbReference type="Proteomes" id="UP001152759">
    <property type="component" value="Chromosome 4"/>
</dbReference>
<feature type="region of interest" description="Disordered" evidence="3">
    <location>
        <begin position="290"/>
        <end position="350"/>
    </location>
</feature>
<evidence type="ECO:0000256" key="2">
    <source>
        <dbReference type="ARBA" id="ARBA00022737"/>
    </source>
</evidence>
<dbReference type="AlphaFoldDB" id="A0A9P0G3X8"/>
<dbReference type="Pfam" id="PF12799">
    <property type="entry name" value="LRR_4"/>
    <property type="match status" value="1"/>
</dbReference>
<dbReference type="InterPro" id="IPR025875">
    <property type="entry name" value="Leu-rich_rpt_4"/>
</dbReference>
<dbReference type="Pfam" id="PF13516">
    <property type="entry name" value="LRR_6"/>
    <property type="match status" value="1"/>
</dbReference>
<dbReference type="PROSITE" id="PS51450">
    <property type="entry name" value="LRR"/>
    <property type="match status" value="1"/>
</dbReference>
<gene>
    <name evidence="4" type="ORF">BEMITA_LOCUS7347</name>
</gene>
<name>A0A9P0G3X8_BEMTA</name>
<protein>
    <recommendedName>
        <fullName evidence="6">Leucine-rich repeat-containing protein 67</fullName>
    </recommendedName>
</protein>
<reference evidence="4" key="1">
    <citation type="submission" date="2021-12" db="EMBL/GenBank/DDBJ databases">
        <authorList>
            <person name="King R."/>
        </authorList>
    </citation>
    <scope>NUCLEOTIDE SEQUENCE</scope>
</reference>
<evidence type="ECO:0000313" key="5">
    <source>
        <dbReference type="Proteomes" id="UP001152759"/>
    </source>
</evidence>
<dbReference type="Gene3D" id="3.80.10.10">
    <property type="entry name" value="Ribonuclease Inhibitor"/>
    <property type="match status" value="2"/>
</dbReference>
<organism evidence="4 5">
    <name type="scientific">Bemisia tabaci</name>
    <name type="common">Sweetpotato whitefly</name>
    <name type="synonym">Aleurodes tabaci</name>
    <dbReference type="NCBI Taxonomy" id="7038"/>
    <lineage>
        <taxon>Eukaryota</taxon>
        <taxon>Metazoa</taxon>
        <taxon>Ecdysozoa</taxon>
        <taxon>Arthropoda</taxon>
        <taxon>Hexapoda</taxon>
        <taxon>Insecta</taxon>
        <taxon>Pterygota</taxon>
        <taxon>Neoptera</taxon>
        <taxon>Paraneoptera</taxon>
        <taxon>Hemiptera</taxon>
        <taxon>Sternorrhyncha</taxon>
        <taxon>Aleyrodoidea</taxon>
        <taxon>Aleyrodidae</taxon>
        <taxon>Aleyrodinae</taxon>
        <taxon>Bemisia</taxon>
    </lineage>
</organism>
<sequence length="350" mass="39956">MELTDSVIDQTLRRDNRWNKRRLRKSTHLFLDDRSIDGLSGALSAWPSITYLYLRKNTLISTQGLEAFKNVTHLYLEKNQIATMYSFEEFHNLRKLYLGYNCISVVEGLENCSKLEVLHIQNQRLPPGGMMYFDPRCVTGIQICLKDLNVAGNNLIVLTDFVGLNKLEKLDATDNKLENLSQIRDDLSELSRLRSLDLRGNPITKEIRYREKIVAVLQCVDDLDGKTVTDMNRIFIQNLEKCKKAEKKPAIEFSKDIKSLAEHLPPGIRNSITEPEAKKGIASRINVMLPNTPPVQMDMMPGFPKRKMLKKQSSSSQQKDSLSKVSSKSNMSKSSEEENRIDYVTKAPSE</sequence>
<dbReference type="EMBL" id="OU963865">
    <property type="protein sequence ID" value="CAH0770485.1"/>
    <property type="molecule type" value="Genomic_DNA"/>
</dbReference>